<dbReference type="AlphaFoldDB" id="A0A4U0WHC9"/>
<keyword evidence="3" id="KW-0256">Endoplasmic reticulum</keyword>
<evidence type="ECO:0000256" key="1">
    <source>
        <dbReference type="ARBA" id="ARBA00004477"/>
    </source>
</evidence>
<feature type="transmembrane region" description="Helical" evidence="8">
    <location>
        <begin position="42"/>
        <end position="69"/>
    </location>
</feature>
<feature type="compositionally biased region" description="Acidic residues" evidence="7">
    <location>
        <begin position="382"/>
        <end position="392"/>
    </location>
</feature>
<keyword evidence="10" id="KW-1185">Reference proteome</keyword>
<dbReference type="InterPro" id="IPR009617">
    <property type="entry name" value="Seipin"/>
</dbReference>
<accession>A0A4U0WHC9</accession>
<protein>
    <recommendedName>
        <fullName evidence="11">Seipin</fullName>
    </recommendedName>
</protein>
<dbReference type="PANTHER" id="PTHR21212">
    <property type="entry name" value="BERNARDINELLI-SEIP CONGENITAL LIPODYSTROPHY 2 HOMOLOG BSCL2 PROTEIN"/>
    <property type="match status" value="1"/>
</dbReference>
<evidence type="ECO:0000256" key="5">
    <source>
        <dbReference type="ARBA" id="ARBA00023098"/>
    </source>
</evidence>
<keyword evidence="6 8" id="KW-0472">Membrane</keyword>
<keyword evidence="5" id="KW-0443">Lipid metabolism</keyword>
<dbReference type="OrthoDB" id="3990054at2759"/>
<evidence type="ECO:0000313" key="10">
    <source>
        <dbReference type="Proteomes" id="UP000309340"/>
    </source>
</evidence>
<dbReference type="STRING" id="329884.A0A4U0WHC9"/>
<dbReference type="Proteomes" id="UP000309340">
    <property type="component" value="Unassembled WGS sequence"/>
</dbReference>
<reference evidence="9 10" key="1">
    <citation type="submission" date="2017-03" db="EMBL/GenBank/DDBJ databases">
        <title>Genomes of endolithic fungi from Antarctica.</title>
        <authorList>
            <person name="Coleine C."/>
            <person name="Masonjones S."/>
            <person name="Stajich J.E."/>
        </authorList>
    </citation>
    <scope>NUCLEOTIDE SEQUENCE [LARGE SCALE GENOMIC DNA]</scope>
    <source>
        <strain evidence="9 10">CCFEE 5184</strain>
    </source>
</reference>
<keyword evidence="2 8" id="KW-0812">Transmembrane</keyword>
<dbReference type="GO" id="GO:0140042">
    <property type="term" value="P:lipid droplet formation"/>
    <property type="evidence" value="ECO:0007669"/>
    <property type="project" value="UniProtKB-ARBA"/>
</dbReference>
<sequence>MAPKDASAQQEADGAPDGLFALIKSLALKPFRIVLSKTALRAYLTTFLAVATGIILLGFAIAAYILFYWSYIPRIGFERTVHLQFDNVYGPSYSRSGSSARAESRYPHGTVSLWPEIVGVQRYDIVVELSFPRTPENMEAGNFMLEITMFAPEDKGKGIMQTVQAGIAPGTQENAILATSRRPAILLYRSPLVELAHKLTELPWYLLNLRQESESLRISMFEGIEFPKGWRNVPASLKLEVQSARQMQIYSAKAVFRARFRGLRWAMYNHRFLSAVVFIGGFWTTEMVFAGLAWAGLAVIFMPRGQEGKAEEMHEDARRIKAEEDEDERMGRVSDTERTFPTLSGQPALRYESETRVKQEDEEEEEMGVVVPEHEVKATQADAEDEDEDADFFLDSGLGTSMESSNASRRDSMRRRRGRVAAREKA</sequence>
<evidence type="ECO:0000256" key="2">
    <source>
        <dbReference type="ARBA" id="ARBA00022692"/>
    </source>
</evidence>
<dbReference type="EMBL" id="NAJQ01001157">
    <property type="protein sequence ID" value="TKA61858.1"/>
    <property type="molecule type" value="Genomic_DNA"/>
</dbReference>
<evidence type="ECO:0000313" key="9">
    <source>
        <dbReference type="EMBL" id="TKA61858.1"/>
    </source>
</evidence>
<feature type="region of interest" description="Disordered" evidence="7">
    <location>
        <begin position="322"/>
        <end position="426"/>
    </location>
</feature>
<gene>
    <name evidence="9" type="ORF">B0A55_12020</name>
</gene>
<dbReference type="GO" id="GO:0006629">
    <property type="term" value="P:lipid metabolic process"/>
    <property type="evidence" value="ECO:0007669"/>
    <property type="project" value="UniProtKB-KW"/>
</dbReference>
<evidence type="ECO:0000256" key="8">
    <source>
        <dbReference type="SAM" id="Phobius"/>
    </source>
</evidence>
<feature type="transmembrane region" description="Helical" evidence="8">
    <location>
        <begin position="272"/>
        <end position="302"/>
    </location>
</feature>
<evidence type="ECO:0000256" key="6">
    <source>
        <dbReference type="ARBA" id="ARBA00023136"/>
    </source>
</evidence>
<comment type="subcellular location">
    <subcellularLocation>
        <location evidence="1">Endoplasmic reticulum membrane</location>
        <topology evidence="1">Multi-pass membrane protein</topology>
    </subcellularLocation>
</comment>
<organism evidence="9 10">
    <name type="scientific">Friedmanniomyces simplex</name>
    <dbReference type="NCBI Taxonomy" id="329884"/>
    <lineage>
        <taxon>Eukaryota</taxon>
        <taxon>Fungi</taxon>
        <taxon>Dikarya</taxon>
        <taxon>Ascomycota</taxon>
        <taxon>Pezizomycotina</taxon>
        <taxon>Dothideomycetes</taxon>
        <taxon>Dothideomycetidae</taxon>
        <taxon>Mycosphaerellales</taxon>
        <taxon>Teratosphaeriaceae</taxon>
        <taxon>Friedmanniomyces</taxon>
    </lineage>
</organism>
<dbReference type="CDD" id="cd23995">
    <property type="entry name" value="Seipin_BSCL2_like"/>
    <property type="match status" value="1"/>
</dbReference>
<dbReference type="PANTHER" id="PTHR21212:SF0">
    <property type="entry name" value="SEIPIN"/>
    <property type="match status" value="1"/>
</dbReference>
<name>A0A4U0WHC9_9PEZI</name>
<evidence type="ECO:0000256" key="3">
    <source>
        <dbReference type="ARBA" id="ARBA00022824"/>
    </source>
</evidence>
<keyword evidence="4 8" id="KW-1133">Transmembrane helix</keyword>
<evidence type="ECO:0000256" key="4">
    <source>
        <dbReference type="ARBA" id="ARBA00022989"/>
    </source>
</evidence>
<feature type="compositionally biased region" description="Basic and acidic residues" evidence="7">
    <location>
        <begin position="329"/>
        <end position="338"/>
    </location>
</feature>
<evidence type="ECO:0008006" key="11">
    <source>
        <dbReference type="Google" id="ProtNLM"/>
    </source>
</evidence>
<dbReference type="Pfam" id="PF06775">
    <property type="entry name" value="Seipin"/>
    <property type="match status" value="1"/>
</dbReference>
<evidence type="ECO:0000256" key="7">
    <source>
        <dbReference type="SAM" id="MobiDB-lite"/>
    </source>
</evidence>
<comment type="caution">
    <text evidence="9">The sequence shown here is derived from an EMBL/GenBank/DDBJ whole genome shotgun (WGS) entry which is preliminary data.</text>
</comment>
<dbReference type="GO" id="GO:0005789">
    <property type="term" value="C:endoplasmic reticulum membrane"/>
    <property type="evidence" value="ECO:0007669"/>
    <property type="project" value="UniProtKB-SubCell"/>
</dbReference>
<proteinExistence type="predicted"/>